<evidence type="ECO:0000313" key="2">
    <source>
        <dbReference type="Proteomes" id="UP000887116"/>
    </source>
</evidence>
<organism evidence="1 2">
    <name type="scientific">Trichonephila clavata</name>
    <name type="common">Joro spider</name>
    <name type="synonym">Nephila clavata</name>
    <dbReference type="NCBI Taxonomy" id="2740835"/>
    <lineage>
        <taxon>Eukaryota</taxon>
        <taxon>Metazoa</taxon>
        <taxon>Ecdysozoa</taxon>
        <taxon>Arthropoda</taxon>
        <taxon>Chelicerata</taxon>
        <taxon>Arachnida</taxon>
        <taxon>Araneae</taxon>
        <taxon>Araneomorphae</taxon>
        <taxon>Entelegynae</taxon>
        <taxon>Araneoidea</taxon>
        <taxon>Nephilidae</taxon>
        <taxon>Trichonephila</taxon>
    </lineage>
</organism>
<sequence>MRNLGNLETSDRRMDIPNLQYVSRTKSSLVTQRIQLTCGFQLRIRPLLSLVQELSLAIDQINNSDLAKCAPFFITYTVVVVVAEW</sequence>
<dbReference type="AlphaFoldDB" id="A0A8X6M039"/>
<dbReference type="Proteomes" id="UP000887116">
    <property type="component" value="Unassembled WGS sequence"/>
</dbReference>
<proteinExistence type="predicted"/>
<reference evidence="1" key="1">
    <citation type="submission" date="2020-07" db="EMBL/GenBank/DDBJ databases">
        <title>Multicomponent nature underlies the extraordinary mechanical properties of spider dragline silk.</title>
        <authorList>
            <person name="Kono N."/>
            <person name="Nakamura H."/>
            <person name="Mori M."/>
            <person name="Yoshida Y."/>
            <person name="Ohtoshi R."/>
            <person name="Malay A.D."/>
            <person name="Moran D.A.P."/>
            <person name="Tomita M."/>
            <person name="Numata K."/>
            <person name="Arakawa K."/>
        </authorList>
    </citation>
    <scope>NUCLEOTIDE SEQUENCE</scope>
</reference>
<name>A0A8X6M039_TRICU</name>
<comment type="caution">
    <text evidence="1">The sequence shown here is derived from an EMBL/GenBank/DDBJ whole genome shotgun (WGS) entry which is preliminary data.</text>
</comment>
<gene>
    <name evidence="1" type="ORF">TNCT_199141</name>
</gene>
<protein>
    <submittedName>
        <fullName evidence="1">Uncharacterized protein</fullName>
    </submittedName>
</protein>
<keyword evidence="2" id="KW-1185">Reference proteome</keyword>
<evidence type="ECO:0000313" key="1">
    <source>
        <dbReference type="EMBL" id="GFR27057.1"/>
    </source>
</evidence>
<dbReference type="EMBL" id="BMAO01028734">
    <property type="protein sequence ID" value="GFR27057.1"/>
    <property type="molecule type" value="Genomic_DNA"/>
</dbReference>
<accession>A0A8X6M039</accession>